<comment type="caution">
    <text evidence="2">The sequence shown here is derived from an EMBL/GenBank/DDBJ whole genome shotgun (WGS) entry which is preliminary data.</text>
</comment>
<feature type="transmembrane region" description="Helical" evidence="1">
    <location>
        <begin position="71"/>
        <end position="89"/>
    </location>
</feature>
<evidence type="ECO:0000256" key="1">
    <source>
        <dbReference type="SAM" id="Phobius"/>
    </source>
</evidence>
<dbReference type="EMBL" id="WFLM01000003">
    <property type="protein sequence ID" value="KAB8039096.1"/>
    <property type="molecule type" value="Genomic_DNA"/>
</dbReference>
<protein>
    <submittedName>
        <fullName evidence="2">Uncharacterized protein</fullName>
    </submittedName>
</protein>
<sequence>MNQSSKLKFYLINLFSLITLTCPLLPWMSYGVGSKTGMDIGGKPAYFIFLFSFLLIAISYILFKTNKIRKFFLYTMLFLSLFVCAIYFYELAKIGYQTMIAKNLPVEMFGVVSLATNQIRIGYGLWLGSAASLLSLIINYISVRIKS</sequence>
<name>A0A6N6VU65_9BACT</name>
<keyword evidence="1" id="KW-0812">Transmembrane</keyword>
<dbReference type="RefSeq" id="WP_153420495.1">
    <property type="nucleotide sequence ID" value="NZ_WFLM01000003.1"/>
</dbReference>
<feature type="transmembrane region" description="Helical" evidence="1">
    <location>
        <begin position="46"/>
        <end position="64"/>
    </location>
</feature>
<dbReference type="OrthoDB" id="5296540at2"/>
<dbReference type="Proteomes" id="UP000437748">
    <property type="component" value="Unassembled WGS sequence"/>
</dbReference>
<accession>A0A6N6VU65</accession>
<keyword evidence="1" id="KW-0472">Membrane</keyword>
<feature type="transmembrane region" description="Helical" evidence="1">
    <location>
        <begin position="123"/>
        <end position="143"/>
    </location>
</feature>
<gene>
    <name evidence="2" type="ORF">GCL60_09585</name>
</gene>
<evidence type="ECO:0000313" key="3">
    <source>
        <dbReference type="Proteomes" id="UP000437748"/>
    </source>
</evidence>
<keyword evidence="3" id="KW-1185">Reference proteome</keyword>
<organism evidence="2 3">
    <name type="scientific">Silvanigrella paludirubra</name>
    <dbReference type="NCBI Taxonomy" id="2499159"/>
    <lineage>
        <taxon>Bacteria</taxon>
        <taxon>Pseudomonadati</taxon>
        <taxon>Bdellovibrionota</taxon>
        <taxon>Oligoflexia</taxon>
        <taxon>Silvanigrellales</taxon>
        <taxon>Silvanigrellaceae</taxon>
        <taxon>Silvanigrella</taxon>
    </lineage>
</organism>
<keyword evidence="1" id="KW-1133">Transmembrane helix</keyword>
<proteinExistence type="predicted"/>
<feature type="transmembrane region" description="Helical" evidence="1">
    <location>
        <begin position="7"/>
        <end position="26"/>
    </location>
</feature>
<evidence type="ECO:0000313" key="2">
    <source>
        <dbReference type="EMBL" id="KAB8039096.1"/>
    </source>
</evidence>
<dbReference type="AlphaFoldDB" id="A0A6N6VU65"/>
<reference evidence="2 3" key="1">
    <citation type="submission" date="2019-10" db="EMBL/GenBank/DDBJ databases">
        <title>New species of Slilvanegrellaceae.</title>
        <authorList>
            <person name="Pitt A."/>
            <person name="Hahn M.W."/>
        </authorList>
    </citation>
    <scope>NUCLEOTIDE SEQUENCE [LARGE SCALE GENOMIC DNA]</scope>
    <source>
        <strain evidence="2 3">SP-Ram-0.45-NSY-1</strain>
    </source>
</reference>